<evidence type="ECO:0000313" key="6">
    <source>
        <dbReference type="Proteomes" id="UP000006072"/>
    </source>
</evidence>
<keyword evidence="6" id="KW-1185">Reference proteome</keyword>
<dbReference type="UniPathway" id="UPA00011"/>
<protein>
    <submittedName>
        <fullName evidence="5">Amino acid adenylation domain-containing protein</fullName>
    </submittedName>
</protein>
<dbReference type="PANTHER" id="PTHR45527">
    <property type="entry name" value="NONRIBOSOMAL PEPTIDE SYNTHETASE"/>
    <property type="match status" value="1"/>
</dbReference>
<dbReference type="RefSeq" id="WP_003928531.1">
    <property type="nucleotide sequence ID" value="NZ_JH814683.1"/>
</dbReference>
<dbReference type="FunFam" id="2.30.38.10:FF:000001">
    <property type="entry name" value="Non-ribosomal peptide synthetase PvdI"/>
    <property type="match status" value="1"/>
</dbReference>
<dbReference type="Gene3D" id="3.30.559.30">
    <property type="entry name" value="Nonribosomal peptide synthetase, condensation domain"/>
    <property type="match status" value="2"/>
</dbReference>
<evidence type="ECO:0000256" key="2">
    <source>
        <dbReference type="ARBA" id="ARBA00022450"/>
    </source>
</evidence>
<keyword evidence="3" id="KW-0597">Phosphoprotein</keyword>
<dbReference type="Proteomes" id="UP000006072">
    <property type="component" value="Unassembled WGS sequence"/>
</dbReference>
<sequence>MTQTRPGADPPVIEDVLALSPLQQGLFSMATLSDGRDADPYVIAMAADVTGDLDAELLRECAAALLVRHANLRASFIKGDLSRAVQVIPTRVEVPWRHVTAADDADLEAIENAERTRPFTLDRGPVIRFLLIEAPQRMRFVVTAHHILIDGWSLPLFMGELLTLYRAAGDVAALPDAPRPYRDYIGWLAGRDDEAARAVWRRHLAGVDGATLLTPALTSSAPKPGRPRLTEVRLDTEATRRLAEAARGRGVTINTLVQMAWATILSVITDRVDVVFGVTVSGRPAELAGVERMVGLFINTVPLRVRLEPAGPTGAQCLALQRDAATLRDHGYLSHSELRALGGIGEMFDTLLVYENFPPGGLVGQTRFEAEGATFVPSALESLSHFPVTIAAHLADEQLTVFVETLDGALGALRPDDLGRRVLHTAQRLIDCWDRPLRTAGVLLPAEYAPVPPTQELLGDNSIQGGIHERFTRVAGSRLGSVALTWEAGGDSGTLTYRELDEAADRVAAALTAAGAGPETPVAVLLTRGPDYVVAMFGVLKAGAVIVPLDPAMPAERIADILDQSGATLVIDPAFLAALPAAGPPAGYLPARVMADRAAYIVFTSGTTGRPKGVVGTHGAVLAYAEDHAAHVLRPAAARIGRPLRVGHAWSFTFDAAWQPLAALLDGHSVHLVGDESQRDAEALVYQIGRFGIDMLDTTPSMFAQLHDVGLLSTVPLAVLALGGEAVSPATWRLIGDECGRTGMTAFNCYGPTETTVEAVVAPIDRYPRPSIGSPAQTMSAYVLDAWLRPVPDGVAGELYLSGRQLTRGYLGRAAETAARFVADPFTPGQRMYRTGDVVRRAADGGLQFLGRADDQVKIRGFRVEPGEIAAVLSAHPAVSDAHVVVDRRGAQTRLTAYVAAGASPPAVAELRALMAKRLPRYMVPQRVVVLGELPLTPHGKIDEAALAGLTVEDGPSAGPETPTETALVELLSEVLAVETVDVEADFLEMGLDSIVALTLVQAARRRGIEMRARLMLECDNIRELAAAIDSGGPDHAPAPVTETRFGEVQPAPVMSWMYEYGSFRRFTQNVLVSLPADLTGQRLTQILQAVLDRHDMLRSTLDGAGRLLTRPPGAVRAADVLHAVDAAADTVLATEVVAAVDRIDPAAGAMVQAVWFRQGPPVLLLCVHHLATDVVSWYILLGALAQLDTELAAGHCPDQAVEYTTYRDWTRQLNQRSRTDDVDAQRGYWVGQLAAPDPVLGRRRPDPGRDTWASLQSSDVVTGATATRALLDRLERAGVEMRDFLLAALTLTLASWRIERGQPAHHGTLVALEGHGREDSLFDGVDTSATVGWFTSVFPVRLGAGEAAIDVDTAGRNPAAARTLLRAVVDQLAAVPGRGLDYGLLRYTRRDDALVGMPEPQVEFNYIGRYDLSADQTGRPWSLITDEALNAHMPAAAEPDLPLRYTFDVIAVVSAGADGPTLRTSWRWSTALSQPAEVDRLTTIWQQAVAVLGEAL</sequence>
<dbReference type="InterPro" id="IPR045851">
    <property type="entry name" value="AMP-bd_C_sf"/>
</dbReference>
<evidence type="ECO:0000256" key="3">
    <source>
        <dbReference type="ARBA" id="ARBA00022553"/>
    </source>
</evidence>
<proteinExistence type="predicted"/>
<dbReference type="InterPro" id="IPR036736">
    <property type="entry name" value="ACP-like_sf"/>
</dbReference>
<evidence type="ECO:0000313" key="5">
    <source>
        <dbReference type="EMBL" id="EJZ13036.1"/>
    </source>
</evidence>
<dbReference type="GO" id="GO:0044550">
    <property type="term" value="P:secondary metabolite biosynthetic process"/>
    <property type="evidence" value="ECO:0007669"/>
    <property type="project" value="TreeGrafter"/>
</dbReference>
<dbReference type="InterPro" id="IPR020806">
    <property type="entry name" value="PKS_PP-bd"/>
</dbReference>
<dbReference type="InterPro" id="IPR000873">
    <property type="entry name" value="AMP-dep_synth/lig_dom"/>
</dbReference>
<dbReference type="InterPro" id="IPR006162">
    <property type="entry name" value="Ppantetheine_attach_site"/>
</dbReference>
<dbReference type="Pfam" id="PF00550">
    <property type="entry name" value="PP-binding"/>
    <property type="match status" value="1"/>
</dbReference>
<evidence type="ECO:0000259" key="4">
    <source>
        <dbReference type="PROSITE" id="PS50075"/>
    </source>
</evidence>
<accession>K0V1Y7</accession>
<gene>
    <name evidence="5" type="ORF">MVAC_00780</name>
</gene>
<dbReference type="GO" id="GO:0005829">
    <property type="term" value="C:cytosol"/>
    <property type="evidence" value="ECO:0007669"/>
    <property type="project" value="TreeGrafter"/>
</dbReference>
<dbReference type="InterPro" id="IPR023213">
    <property type="entry name" value="CAT-like_dom_sf"/>
</dbReference>
<dbReference type="InterPro" id="IPR010071">
    <property type="entry name" value="AA_adenyl_dom"/>
</dbReference>
<dbReference type="SUPFAM" id="SSF47336">
    <property type="entry name" value="ACP-like"/>
    <property type="match status" value="1"/>
</dbReference>
<dbReference type="Pfam" id="PF00501">
    <property type="entry name" value="AMP-binding"/>
    <property type="match status" value="1"/>
</dbReference>
<comment type="caution">
    <text evidence="5">The sequence shown here is derived from an EMBL/GenBank/DDBJ whole genome shotgun (WGS) entry which is preliminary data.</text>
</comment>
<dbReference type="EMBL" id="ALQA01000001">
    <property type="protein sequence ID" value="EJZ13036.1"/>
    <property type="molecule type" value="Genomic_DNA"/>
</dbReference>
<dbReference type="Gene3D" id="3.30.559.10">
    <property type="entry name" value="Chloramphenicol acetyltransferase-like domain"/>
    <property type="match status" value="2"/>
</dbReference>
<dbReference type="PROSITE" id="PS00455">
    <property type="entry name" value="AMP_BINDING"/>
    <property type="match status" value="1"/>
</dbReference>
<organism evidence="5 6">
    <name type="scientific">Mycolicibacterium vaccae ATCC 25954</name>
    <dbReference type="NCBI Taxonomy" id="1194972"/>
    <lineage>
        <taxon>Bacteria</taxon>
        <taxon>Bacillati</taxon>
        <taxon>Actinomycetota</taxon>
        <taxon>Actinomycetes</taxon>
        <taxon>Mycobacteriales</taxon>
        <taxon>Mycobacteriaceae</taxon>
        <taxon>Mycolicibacterium</taxon>
    </lineage>
</organism>
<reference evidence="5 6" key="1">
    <citation type="journal article" date="2012" name="J. Bacteriol.">
        <title>Complete Genome Sequence of Mycobacterium vaccae Type Strain ATCC 25954.</title>
        <authorList>
            <person name="Ho Y.S."/>
            <person name="Adroub S.A."/>
            <person name="Abadi M."/>
            <person name="Al Alwan B."/>
            <person name="Alkhateeb R."/>
            <person name="Gao G."/>
            <person name="Ragab A."/>
            <person name="Ali S."/>
            <person name="van Soolingen D."/>
            <person name="Bitter W."/>
            <person name="Pain A."/>
            <person name="Abdallah A.M."/>
        </authorList>
    </citation>
    <scope>NUCLEOTIDE SEQUENCE [LARGE SCALE GENOMIC DNA]</scope>
    <source>
        <strain evidence="5 6">ATCC 25954</strain>
    </source>
</reference>
<feature type="domain" description="Carrier" evidence="4">
    <location>
        <begin position="959"/>
        <end position="1033"/>
    </location>
</feature>
<evidence type="ECO:0000256" key="1">
    <source>
        <dbReference type="ARBA" id="ARBA00001957"/>
    </source>
</evidence>
<dbReference type="SUPFAM" id="SSF56801">
    <property type="entry name" value="Acetyl-CoA synthetase-like"/>
    <property type="match status" value="1"/>
</dbReference>
<dbReference type="InterPro" id="IPR001242">
    <property type="entry name" value="Condensation_dom"/>
</dbReference>
<dbReference type="GO" id="GO:0043041">
    <property type="term" value="P:amino acid activation for nonribosomal peptide biosynthetic process"/>
    <property type="evidence" value="ECO:0007669"/>
    <property type="project" value="TreeGrafter"/>
</dbReference>
<dbReference type="Pfam" id="PF00668">
    <property type="entry name" value="Condensation"/>
    <property type="match status" value="2"/>
</dbReference>
<dbReference type="Gene3D" id="3.40.50.12780">
    <property type="entry name" value="N-terminal domain of ligase-like"/>
    <property type="match status" value="1"/>
</dbReference>
<dbReference type="InterPro" id="IPR009081">
    <property type="entry name" value="PP-bd_ACP"/>
</dbReference>
<name>K0V1Y7_MYCVA</name>
<dbReference type="eggNOG" id="COG1020">
    <property type="taxonomic scope" value="Bacteria"/>
</dbReference>
<dbReference type="InterPro" id="IPR020845">
    <property type="entry name" value="AMP-binding_CS"/>
</dbReference>
<dbReference type="InterPro" id="IPR025110">
    <property type="entry name" value="AMP-bd_C"/>
</dbReference>
<dbReference type="PATRIC" id="fig|1194972.3.peg.162"/>
<dbReference type="NCBIfam" id="TIGR01733">
    <property type="entry name" value="AA-adenyl-dom"/>
    <property type="match status" value="1"/>
</dbReference>
<dbReference type="GO" id="GO:0008610">
    <property type="term" value="P:lipid biosynthetic process"/>
    <property type="evidence" value="ECO:0007669"/>
    <property type="project" value="UniProtKB-ARBA"/>
</dbReference>
<dbReference type="Gene3D" id="3.30.300.30">
    <property type="match status" value="1"/>
</dbReference>
<dbReference type="CDD" id="cd05930">
    <property type="entry name" value="A_NRPS"/>
    <property type="match status" value="1"/>
</dbReference>
<dbReference type="PROSITE" id="PS00012">
    <property type="entry name" value="PHOSPHOPANTETHEINE"/>
    <property type="match status" value="1"/>
</dbReference>
<comment type="cofactor">
    <cofactor evidence="1">
        <name>pantetheine 4'-phosphate</name>
        <dbReference type="ChEBI" id="CHEBI:47942"/>
    </cofactor>
</comment>
<dbReference type="SUPFAM" id="SSF52777">
    <property type="entry name" value="CoA-dependent acyltransferases"/>
    <property type="match status" value="4"/>
</dbReference>
<dbReference type="HOGENOM" id="CLU_000022_2_2_11"/>
<dbReference type="PROSITE" id="PS50075">
    <property type="entry name" value="CARRIER"/>
    <property type="match status" value="1"/>
</dbReference>
<dbReference type="SMART" id="SM00823">
    <property type="entry name" value="PKS_PP"/>
    <property type="match status" value="1"/>
</dbReference>
<dbReference type="PANTHER" id="PTHR45527:SF1">
    <property type="entry name" value="FATTY ACID SYNTHASE"/>
    <property type="match status" value="1"/>
</dbReference>
<dbReference type="Pfam" id="PF13193">
    <property type="entry name" value="AMP-binding_C"/>
    <property type="match status" value="1"/>
</dbReference>
<dbReference type="GO" id="GO:0031177">
    <property type="term" value="F:phosphopantetheine binding"/>
    <property type="evidence" value="ECO:0007669"/>
    <property type="project" value="InterPro"/>
</dbReference>
<dbReference type="SMART" id="SM01294">
    <property type="entry name" value="PKS_PP_betabranch"/>
    <property type="match status" value="1"/>
</dbReference>
<keyword evidence="2" id="KW-0596">Phosphopantetheine</keyword>
<dbReference type="GO" id="GO:0003824">
    <property type="term" value="F:catalytic activity"/>
    <property type="evidence" value="ECO:0007669"/>
    <property type="project" value="InterPro"/>
</dbReference>
<dbReference type="InterPro" id="IPR042099">
    <property type="entry name" value="ANL_N_sf"/>
</dbReference>
<dbReference type="Gene3D" id="1.10.1200.10">
    <property type="entry name" value="ACP-like"/>
    <property type="match status" value="1"/>
</dbReference>